<sequence>MEFFQQVVIFSLKLTQPPIKVSINTYILDLRIMLNLSIYPQYLLKVTEGKFYPLLNIYYGI</sequence>
<proteinExistence type="predicted"/>
<reference evidence="1" key="1">
    <citation type="submission" date="2013-07" db="EMBL/GenBank/DDBJ databases">
        <title>Sub-species coevolution in mutualistic symbiosis.</title>
        <authorList>
            <person name="Murfin K."/>
            <person name="Klassen J."/>
            <person name="Lee M."/>
            <person name="Forst S."/>
            <person name="Stock P."/>
            <person name="Goodrich-Blair H."/>
        </authorList>
    </citation>
    <scope>NUCLEOTIDE SEQUENCE [LARGE SCALE GENOMIC DNA]</scope>
    <source>
        <strain evidence="1">Puntauvense</strain>
    </source>
</reference>
<dbReference type="HOGENOM" id="CLU_2921752_0_0_6"/>
<dbReference type="AlphaFoldDB" id="A0A077NMU1"/>
<comment type="caution">
    <text evidence="1">The sequence shown here is derived from an EMBL/GenBank/DDBJ whole genome shotgun (WGS) entry which is preliminary data.</text>
</comment>
<organism evidence="1">
    <name type="scientific">Xenorhabdus bovienii str. puntauvense</name>
    <dbReference type="NCBI Taxonomy" id="1398201"/>
    <lineage>
        <taxon>Bacteria</taxon>
        <taxon>Pseudomonadati</taxon>
        <taxon>Pseudomonadota</taxon>
        <taxon>Gammaproteobacteria</taxon>
        <taxon>Enterobacterales</taxon>
        <taxon>Morganellaceae</taxon>
        <taxon>Xenorhabdus</taxon>
    </lineage>
</organism>
<gene>
    <name evidence="1" type="ORF">XBP1_720011</name>
</gene>
<name>A0A077NMU1_XENBV</name>
<protein>
    <submittedName>
        <fullName evidence="1">Uncharacterized protein</fullName>
    </submittedName>
</protein>
<dbReference type="EMBL" id="CBSW010000279">
    <property type="protein sequence ID" value="CDG99035.1"/>
    <property type="molecule type" value="Genomic_DNA"/>
</dbReference>
<dbReference type="Proteomes" id="UP000028511">
    <property type="component" value="Unassembled WGS sequence"/>
</dbReference>
<evidence type="ECO:0000313" key="1">
    <source>
        <dbReference type="EMBL" id="CDG99035.1"/>
    </source>
</evidence>
<accession>A0A077NMU1</accession>